<sequence>MKGHVKTREKRETTIFLIRLILISSNGYAGKSFDFSSGHGGLTASESNALVKVSADFLRLNGSRQQFKNLLSARKKLGSLPPAYTRIDYSRESLDSHSARVPLNHHGPVITVEDTGSQLRINNIKPSVNQNLLETSCSFEKKSNSPLNPEQNNSHPQNQLDCAEKCWAKTALGICS</sequence>
<evidence type="ECO:0000313" key="2">
    <source>
        <dbReference type="EMBL" id="EGT29924.1"/>
    </source>
</evidence>
<keyword evidence="3" id="KW-1185">Reference proteome</keyword>
<dbReference type="Proteomes" id="UP000008068">
    <property type="component" value="Unassembled WGS sequence"/>
</dbReference>
<protein>
    <submittedName>
        <fullName evidence="2">Uncharacterized protein</fullName>
    </submittedName>
</protein>
<dbReference type="EMBL" id="GL379786">
    <property type="protein sequence ID" value="EGT29924.1"/>
    <property type="molecule type" value="Genomic_DNA"/>
</dbReference>
<feature type="region of interest" description="Disordered" evidence="1">
    <location>
        <begin position="139"/>
        <end position="159"/>
    </location>
</feature>
<dbReference type="OrthoDB" id="5849874at2759"/>
<dbReference type="InParanoid" id="G0M8N9"/>
<name>G0M8N9_CAEBE</name>
<gene>
    <name evidence="2" type="ORF">CAEBREN_29028</name>
</gene>
<reference evidence="3" key="1">
    <citation type="submission" date="2011-07" db="EMBL/GenBank/DDBJ databases">
        <authorList>
            <consortium name="Caenorhabditis brenneri Sequencing and Analysis Consortium"/>
            <person name="Wilson R.K."/>
        </authorList>
    </citation>
    <scope>NUCLEOTIDE SEQUENCE [LARGE SCALE GENOMIC DNA]</scope>
    <source>
        <strain evidence="3">PB2801</strain>
    </source>
</reference>
<dbReference type="eggNOG" id="KOG3684">
    <property type="taxonomic scope" value="Eukaryota"/>
</dbReference>
<organism evidence="3">
    <name type="scientific">Caenorhabditis brenneri</name>
    <name type="common">Nematode worm</name>
    <dbReference type="NCBI Taxonomy" id="135651"/>
    <lineage>
        <taxon>Eukaryota</taxon>
        <taxon>Metazoa</taxon>
        <taxon>Ecdysozoa</taxon>
        <taxon>Nematoda</taxon>
        <taxon>Chromadorea</taxon>
        <taxon>Rhabditida</taxon>
        <taxon>Rhabditina</taxon>
        <taxon>Rhabditomorpha</taxon>
        <taxon>Rhabditoidea</taxon>
        <taxon>Rhabditidae</taxon>
        <taxon>Peloderinae</taxon>
        <taxon>Caenorhabditis</taxon>
    </lineage>
</organism>
<dbReference type="STRING" id="135651.G0M8N9"/>
<dbReference type="HOGENOM" id="CLU_1526502_0_0_1"/>
<evidence type="ECO:0000313" key="3">
    <source>
        <dbReference type="Proteomes" id="UP000008068"/>
    </source>
</evidence>
<dbReference type="AlphaFoldDB" id="G0M8N9"/>
<evidence type="ECO:0000256" key="1">
    <source>
        <dbReference type="SAM" id="MobiDB-lite"/>
    </source>
</evidence>
<proteinExistence type="predicted"/>
<accession>G0M8N9</accession>